<dbReference type="InterPro" id="IPR011701">
    <property type="entry name" value="MFS"/>
</dbReference>
<dbReference type="HOGENOM" id="CLU_001265_46_4_11"/>
<dbReference type="AlphaFoldDB" id="Q0SFL3"/>
<evidence type="ECO:0000256" key="2">
    <source>
        <dbReference type="ARBA" id="ARBA00022692"/>
    </source>
</evidence>
<feature type="transmembrane region" description="Helical" evidence="5">
    <location>
        <begin position="181"/>
        <end position="202"/>
    </location>
</feature>
<dbReference type="eggNOG" id="COG2814">
    <property type="taxonomic scope" value="Bacteria"/>
</dbReference>
<dbReference type="EMBL" id="CP000431">
    <property type="protein sequence ID" value="ABG93673.1"/>
    <property type="molecule type" value="Genomic_DNA"/>
</dbReference>
<feature type="transmembrane region" description="Helical" evidence="5">
    <location>
        <begin position="128"/>
        <end position="148"/>
    </location>
</feature>
<evidence type="ECO:0000256" key="4">
    <source>
        <dbReference type="ARBA" id="ARBA00023136"/>
    </source>
</evidence>
<evidence type="ECO:0000313" key="8">
    <source>
        <dbReference type="Proteomes" id="UP000008710"/>
    </source>
</evidence>
<dbReference type="SUPFAM" id="SSF103473">
    <property type="entry name" value="MFS general substrate transporter"/>
    <property type="match status" value="1"/>
</dbReference>
<proteinExistence type="predicted"/>
<keyword evidence="4 5" id="KW-0472">Membrane</keyword>
<name>Q0SFL3_RHOJR</name>
<dbReference type="PROSITE" id="PS50850">
    <property type="entry name" value="MFS"/>
    <property type="match status" value="1"/>
</dbReference>
<gene>
    <name evidence="7" type="ordered locus">RHA1_ro01862</name>
</gene>
<feature type="transmembrane region" description="Helical" evidence="5">
    <location>
        <begin position="471"/>
        <end position="488"/>
    </location>
</feature>
<dbReference type="Pfam" id="PF07690">
    <property type="entry name" value="MFS_1"/>
    <property type="match status" value="1"/>
</dbReference>
<dbReference type="Gene3D" id="1.20.1250.20">
    <property type="entry name" value="MFS general substrate transporter like domains"/>
    <property type="match status" value="1"/>
</dbReference>
<sequence length="517" mass="54748">MPGQGFTIAEFISLCSNVTRVITCCVRSVTSAAPRLDRCERSNGWLPIVNARTPLRCHRPLLDRSVPMSRAPTLPRSDRLSGATRTLLAVTWLVATLEGFDLAIYGATLPVLLQTPSLGMDRSEAGTIGSLVGVGMLIGAALAGAIVHRIGPRRLLVGSIAVFTVGMLVSTFAYSAEAFGFGRLVVGLGLGVVLPTLNAYVADLSAPRRRSRHIGLMMSGYAIGALAAPLLGAALLPEVSFRWLYLIGVVIPLVALPLVFRLPESPFHLRLIGRGAEAAEIETRYGLPSSHVANEQAGRLFGLGPLLTRRLAPTTLLFWAMSFCGLLLVFGISAWLPSIMQAAGYSLGSALLQTAAMWLGVFVGVIAAGPVADRFGPRIVVVTAFLTGTVSLVLMSLQPPTFLLFLLMFVSGFGFIGSQILANAYILSVYDPENRSSGLAWALSVGRLGAIAGPTLGAFVLDHANGVDGNFYSFAIVGLLGALTAVLVPRRESRIDPVHGDAMPATRLADAQNHSRR</sequence>
<dbReference type="InterPro" id="IPR036259">
    <property type="entry name" value="MFS_trans_sf"/>
</dbReference>
<dbReference type="PANTHER" id="PTHR23508">
    <property type="entry name" value="CARBOXYLIC ACID TRANSPORTER PROTEIN HOMOLOG"/>
    <property type="match status" value="1"/>
</dbReference>
<dbReference type="GO" id="GO:0046943">
    <property type="term" value="F:carboxylic acid transmembrane transporter activity"/>
    <property type="evidence" value="ECO:0007669"/>
    <property type="project" value="TreeGrafter"/>
</dbReference>
<feature type="transmembrane region" description="Helical" evidence="5">
    <location>
        <begin position="379"/>
        <end position="397"/>
    </location>
</feature>
<keyword evidence="2 5" id="KW-0812">Transmembrane</keyword>
<feature type="domain" description="Major facilitator superfamily (MFS) profile" evidence="6">
    <location>
        <begin position="87"/>
        <end position="493"/>
    </location>
</feature>
<feature type="transmembrane region" description="Helical" evidence="5">
    <location>
        <begin position="155"/>
        <end position="175"/>
    </location>
</feature>
<feature type="transmembrane region" description="Helical" evidence="5">
    <location>
        <begin position="214"/>
        <end position="236"/>
    </location>
</feature>
<feature type="transmembrane region" description="Helical" evidence="5">
    <location>
        <begin position="403"/>
        <end position="427"/>
    </location>
</feature>
<dbReference type="Proteomes" id="UP000008710">
    <property type="component" value="Chromosome"/>
</dbReference>
<organism evidence="7 8">
    <name type="scientific">Rhodococcus jostii (strain RHA1)</name>
    <dbReference type="NCBI Taxonomy" id="101510"/>
    <lineage>
        <taxon>Bacteria</taxon>
        <taxon>Bacillati</taxon>
        <taxon>Actinomycetota</taxon>
        <taxon>Actinomycetes</taxon>
        <taxon>Mycobacteriales</taxon>
        <taxon>Nocardiaceae</taxon>
        <taxon>Rhodococcus</taxon>
    </lineage>
</organism>
<reference evidence="8" key="1">
    <citation type="journal article" date="2006" name="Proc. Natl. Acad. Sci. U.S.A.">
        <title>The complete genome of Rhodococcus sp. RHA1 provides insights into a catabolic powerhouse.</title>
        <authorList>
            <person name="McLeod M.P."/>
            <person name="Warren R.L."/>
            <person name="Hsiao W.W.L."/>
            <person name="Araki N."/>
            <person name="Myhre M."/>
            <person name="Fernandes C."/>
            <person name="Miyazawa D."/>
            <person name="Wong W."/>
            <person name="Lillquist A.L."/>
            <person name="Wang D."/>
            <person name="Dosanjh M."/>
            <person name="Hara H."/>
            <person name="Petrescu A."/>
            <person name="Morin R.D."/>
            <person name="Yang G."/>
            <person name="Stott J.M."/>
            <person name="Schein J.E."/>
            <person name="Shin H."/>
            <person name="Smailus D."/>
            <person name="Siddiqui A.S."/>
            <person name="Marra M.A."/>
            <person name="Jones S.J.M."/>
            <person name="Holt R."/>
            <person name="Brinkman F.S.L."/>
            <person name="Miyauchi K."/>
            <person name="Fukuda M."/>
            <person name="Davies J.E."/>
            <person name="Mohn W.W."/>
            <person name="Eltis L.D."/>
        </authorList>
    </citation>
    <scope>NUCLEOTIDE SEQUENCE [LARGE SCALE GENOMIC DNA]</scope>
    <source>
        <strain evidence="8">RHA1</strain>
    </source>
</reference>
<protein>
    <submittedName>
        <fullName evidence="7">Probable benzoate transporter, MFS superfamily protein</fullName>
    </submittedName>
</protein>
<feature type="transmembrane region" description="Helical" evidence="5">
    <location>
        <begin position="86"/>
        <end position="108"/>
    </location>
</feature>
<feature type="transmembrane region" description="Helical" evidence="5">
    <location>
        <begin position="439"/>
        <end position="459"/>
    </location>
</feature>
<evidence type="ECO:0000256" key="5">
    <source>
        <dbReference type="SAM" id="Phobius"/>
    </source>
</evidence>
<feature type="transmembrane region" description="Helical" evidence="5">
    <location>
        <begin position="316"/>
        <end position="336"/>
    </location>
</feature>
<comment type="subcellular location">
    <subcellularLocation>
        <location evidence="1">Cell membrane</location>
        <topology evidence="1">Multi-pass membrane protein</topology>
    </subcellularLocation>
</comment>
<dbReference type="KEGG" id="rha:RHA1_ro01862"/>
<feature type="transmembrane region" description="Helical" evidence="5">
    <location>
        <begin position="342"/>
        <end position="367"/>
    </location>
</feature>
<evidence type="ECO:0000256" key="3">
    <source>
        <dbReference type="ARBA" id="ARBA00022989"/>
    </source>
</evidence>
<evidence type="ECO:0000259" key="6">
    <source>
        <dbReference type="PROSITE" id="PS50850"/>
    </source>
</evidence>
<keyword evidence="3 5" id="KW-1133">Transmembrane helix</keyword>
<dbReference type="InterPro" id="IPR020846">
    <property type="entry name" value="MFS_dom"/>
</dbReference>
<feature type="transmembrane region" description="Helical" evidence="5">
    <location>
        <begin position="242"/>
        <end position="260"/>
    </location>
</feature>
<dbReference type="GO" id="GO:0005886">
    <property type="term" value="C:plasma membrane"/>
    <property type="evidence" value="ECO:0007669"/>
    <property type="project" value="UniProtKB-SubCell"/>
</dbReference>
<evidence type="ECO:0000313" key="7">
    <source>
        <dbReference type="EMBL" id="ABG93673.1"/>
    </source>
</evidence>
<evidence type="ECO:0000256" key="1">
    <source>
        <dbReference type="ARBA" id="ARBA00004651"/>
    </source>
</evidence>
<accession>Q0SFL3</accession>
<dbReference type="PANTHER" id="PTHR23508:SF10">
    <property type="entry name" value="CARBOXYLIC ACID TRANSPORTER PROTEIN HOMOLOG"/>
    <property type="match status" value="1"/>
</dbReference>